<comment type="subcellular location">
    <subcellularLocation>
        <location evidence="1">Membrane</location>
        <topology evidence="1">Multi-pass membrane protein</topology>
    </subcellularLocation>
</comment>
<name>A0A132NRS6_GIAIN</name>
<evidence type="ECO:0000256" key="2">
    <source>
        <dbReference type="ARBA" id="ARBA00022692"/>
    </source>
</evidence>
<dbReference type="InterPro" id="IPR006603">
    <property type="entry name" value="PQ-loop_rpt"/>
</dbReference>
<proteinExistence type="predicted"/>
<evidence type="ECO:0000256" key="6">
    <source>
        <dbReference type="SAM" id="Phobius"/>
    </source>
</evidence>
<keyword evidence="2 6" id="KW-0812">Transmembrane</keyword>
<accession>A0A132NRS6</accession>
<dbReference type="EMBL" id="JXTI01000103">
    <property type="protein sequence ID" value="KWX12708.1"/>
    <property type="molecule type" value="Genomic_DNA"/>
</dbReference>
<dbReference type="Pfam" id="PF04193">
    <property type="entry name" value="PQ-loop"/>
    <property type="match status" value="2"/>
</dbReference>
<dbReference type="VEuPathDB" id="GiardiaDB:QR46_3302"/>
<evidence type="ECO:0000256" key="4">
    <source>
        <dbReference type="ARBA" id="ARBA00023136"/>
    </source>
</evidence>
<feature type="compositionally biased region" description="Basic and acidic residues" evidence="5">
    <location>
        <begin position="291"/>
        <end position="310"/>
    </location>
</feature>
<dbReference type="Gene3D" id="1.20.1280.290">
    <property type="match status" value="2"/>
</dbReference>
<organism evidence="7 8">
    <name type="scientific">Giardia duodenalis assemblage B</name>
    <dbReference type="NCBI Taxonomy" id="1394984"/>
    <lineage>
        <taxon>Eukaryota</taxon>
        <taxon>Metamonada</taxon>
        <taxon>Diplomonadida</taxon>
        <taxon>Hexamitidae</taxon>
        <taxon>Giardiinae</taxon>
        <taxon>Giardia</taxon>
    </lineage>
</organism>
<feature type="transmembrane region" description="Helical" evidence="6">
    <location>
        <begin position="231"/>
        <end position="250"/>
    </location>
</feature>
<evidence type="ECO:0000256" key="1">
    <source>
        <dbReference type="ARBA" id="ARBA00004141"/>
    </source>
</evidence>
<reference evidence="7 8" key="1">
    <citation type="journal article" date="2015" name="Mol. Biochem. Parasitol.">
        <title>Identification of polymorphic genes for use in assemblage B genotyping assays through comparative genomics of multiple assemblage B Giardia duodenalis isolates.</title>
        <authorList>
            <person name="Wielinga C."/>
            <person name="Thompson R.C."/>
            <person name="Monis P."/>
            <person name="Ryan U."/>
        </authorList>
    </citation>
    <scope>NUCLEOTIDE SEQUENCE [LARGE SCALE GENOMIC DNA]</scope>
    <source>
        <strain evidence="7 8">BAH15c1</strain>
    </source>
</reference>
<gene>
    <name evidence="7" type="ORF">QR46_3302</name>
</gene>
<evidence type="ECO:0000256" key="5">
    <source>
        <dbReference type="SAM" id="MobiDB-lite"/>
    </source>
</evidence>
<keyword evidence="4 6" id="KW-0472">Membrane</keyword>
<evidence type="ECO:0000256" key="3">
    <source>
        <dbReference type="ARBA" id="ARBA00022989"/>
    </source>
</evidence>
<feature type="transmembrane region" description="Helical" evidence="6">
    <location>
        <begin position="256"/>
        <end position="280"/>
    </location>
</feature>
<dbReference type="OrthoDB" id="19344at2759"/>
<feature type="transmembrane region" description="Helical" evidence="6">
    <location>
        <begin position="163"/>
        <end position="186"/>
    </location>
</feature>
<evidence type="ECO:0000313" key="7">
    <source>
        <dbReference type="EMBL" id="KWX12708.1"/>
    </source>
</evidence>
<protein>
    <submittedName>
        <fullName evidence="7">Uncharacterized protein</fullName>
    </submittedName>
</protein>
<feature type="transmembrane region" description="Helical" evidence="6">
    <location>
        <begin position="104"/>
        <end position="129"/>
    </location>
</feature>
<feature type="transmembrane region" description="Helical" evidence="6">
    <location>
        <begin position="28"/>
        <end position="48"/>
    </location>
</feature>
<feature type="transmembrane region" description="Helical" evidence="6">
    <location>
        <begin position="192"/>
        <end position="211"/>
    </location>
</feature>
<keyword evidence="3 6" id="KW-1133">Transmembrane helix</keyword>
<evidence type="ECO:0000313" key="8">
    <source>
        <dbReference type="Proteomes" id="UP000070089"/>
    </source>
</evidence>
<comment type="caution">
    <text evidence="7">The sequence shown here is derived from an EMBL/GenBank/DDBJ whole genome shotgun (WGS) entry which is preliminary data.</text>
</comment>
<dbReference type="Proteomes" id="UP000070089">
    <property type="component" value="Unassembled WGS sequence"/>
</dbReference>
<sequence length="323" mass="36233">MKMIRNPCYVEDGTFIDPYDYTPYLADISLPVVILNSSLLALIIISYVPQLVKLYRKRSVHGISFLFLHVASYSLLFSASVFYITTLPQIFACPQNPGLCYANMIPFLQSSAFLLGFIWWYALTIRLLYVARTKIKHCASSSLPGEPDLTTDQRNIEKAGSHALAFFLFLGVMLSIIAAATGIVIFYGMCTAWVRVFTLVLSIISLLFNLAQFSPQIYHTCKVKSPGSLSVLLSTIQFIIVLCMFIFAIVSKANWMTYLSMTSATVQLFILTTALIIYTCKARLRENKNKSRDDEDAELRAHAPEVESSDKCNLIDSTDKNCP</sequence>
<dbReference type="AlphaFoldDB" id="A0A132NRS6"/>
<feature type="transmembrane region" description="Helical" evidence="6">
    <location>
        <begin position="60"/>
        <end position="84"/>
    </location>
</feature>
<dbReference type="GO" id="GO:0016020">
    <property type="term" value="C:membrane"/>
    <property type="evidence" value="ECO:0007669"/>
    <property type="project" value="UniProtKB-SubCell"/>
</dbReference>
<feature type="region of interest" description="Disordered" evidence="5">
    <location>
        <begin position="291"/>
        <end position="323"/>
    </location>
</feature>